<dbReference type="SUPFAM" id="SSF56281">
    <property type="entry name" value="Metallo-hydrolase/oxidoreductase"/>
    <property type="match status" value="1"/>
</dbReference>
<dbReference type="Pfam" id="PF00753">
    <property type="entry name" value="Lactamase_B"/>
    <property type="match status" value="1"/>
</dbReference>
<dbReference type="NCBIfam" id="TIGR03413">
    <property type="entry name" value="GSH_gloB"/>
    <property type="match status" value="1"/>
</dbReference>
<proteinExistence type="inferred from homology"/>
<dbReference type="InterPro" id="IPR035680">
    <property type="entry name" value="Clx_II_MBL"/>
</dbReference>
<evidence type="ECO:0000256" key="4">
    <source>
        <dbReference type="ARBA" id="ARBA00022801"/>
    </source>
</evidence>
<sequence>MSSSSCASLEIVRVPCLSDNYGWIIHDPATKNTAVVDTPEAKPYQDELAKRGWKLTHILNTHHHWDHTGANEELKTDGVTVVGPIDEKPKIPGIDSAVGAGDVVAFGSTQATVMDVGGHTKGHIAYYFPDSKSVFVGDSLFALGCGRMFEGTPDQFWTSLKGLRELPDDTTVYCFGVLMGAVMNE</sequence>
<gene>
    <name evidence="7" type="ORF">SEMRO_1760_G295890.1</name>
</gene>
<dbReference type="CDD" id="cd07723">
    <property type="entry name" value="hydroxyacylglutathione_hydrolase_MBL-fold"/>
    <property type="match status" value="1"/>
</dbReference>
<keyword evidence="4 7" id="KW-0378">Hydrolase</keyword>
<evidence type="ECO:0000313" key="7">
    <source>
        <dbReference type="EMBL" id="CAB9525994.1"/>
    </source>
</evidence>
<dbReference type="GO" id="GO:0004416">
    <property type="term" value="F:hydroxyacylglutathione hydrolase activity"/>
    <property type="evidence" value="ECO:0007669"/>
    <property type="project" value="InterPro"/>
</dbReference>
<dbReference type="AlphaFoldDB" id="A0A9N8EV00"/>
<name>A0A9N8EV00_9STRA</name>
<dbReference type="Gene3D" id="3.60.15.10">
    <property type="entry name" value="Ribonuclease Z/Hydroxyacylglutathione hydrolase-like"/>
    <property type="match status" value="1"/>
</dbReference>
<dbReference type="InterPro" id="IPR036866">
    <property type="entry name" value="RibonucZ/Hydroxyglut_hydro"/>
</dbReference>
<evidence type="ECO:0000313" key="8">
    <source>
        <dbReference type="Proteomes" id="UP001153069"/>
    </source>
</evidence>
<dbReference type="PANTHER" id="PTHR43705:SF1">
    <property type="entry name" value="HYDROXYACYLGLUTATHIONE HYDROLASE GLOB"/>
    <property type="match status" value="1"/>
</dbReference>
<evidence type="ECO:0000259" key="6">
    <source>
        <dbReference type="SMART" id="SM00849"/>
    </source>
</evidence>
<dbReference type="Proteomes" id="UP001153069">
    <property type="component" value="Unassembled WGS sequence"/>
</dbReference>
<dbReference type="InterPro" id="IPR017782">
    <property type="entry name" value="Hydroxyacylglutathione_Hdrlase"/>
</dbReference>
<feature type="domain" description="Metallo-beta-lactamase" evidence="6">
    <location>
        <begin position="19"/>
        <end position="177"/>
    </location>
</feature>
<reference evidence="7" key="1">
    <citation type="submission" date="2020-06" db="EMBL/GenBank/DDBJ databases">
        <authorList>
            <consortium name="Plant Systems Biology data submission"/>
        </authorList>
    </citation>
    <scope>NUCLEOTIDE SEQUENCE</scope>
    <source>
        <strain evidence="7">D6</strain>
    </source>
</reference>
<evidence type="ECO:0000256" key="2">
    <source>
        <dbReference type="ARBA" id="ARBA00006759"/>
    </source>
</evidence>
<comment type="cofactor">
    <cofactor evidence="1">
        <name>Zn(2+)</name>
        <dbReference type="ChEBI" id="CHEBI:29105"/>
    </cofactor>
</comment>
<dbReference type="EMBL" id="CAICTM010001758">
    <property type="protein sequence ID" value="CAB9525994.1"/>
    <property type="molecule type" value="Genomic_DNA"/>
</dbReference>
<keyword evidence="8" id="KW-1185">Reference proteome</keyword>
<protein>
    <submittedName>
        <fullName evidence="7">Hydroxyacylglutathione hydrolase</fullName>
    </submittedName>
</protein>
<organism evidence="7 8">
    <name type="scientific">Seminavis robusta</name>
    <dbReference type="NCBI Taxonomy" id="568900"/>
    <lineage>
        <taxon>Eukaryota</taxon>
        <taxon>Sar</taxon>
        <taxon>Stramenopiles</taxon>
        <taxon>Ochrophyta</taxon>
        <taxon>Bacillariophyta</taxon>
        <taxon>Bacillariophyceae</taxon>
        <taxon>Bacillariophycidae</taxon>
        <taxon>Naviculales</taxon>
        <taxon>Naviculaceae</taxon>
        <taxon>Seminavis</taxon>
    </lineage>
</organism>
<dbReference type="GO" id="GO:0046872">
    <property type="term" value="F:metal ion binding"/>
    <property type="evidence" value="ECO:0007669"/>
    <property type="project" value="UniProtKB-KW"/>
</dbReference>
<evidence type="ECO:0000256" key="1">
    <source>
        <dbReference type="ARBA" id="ARBA00001947"/>
    </source>
</evidence>
<evidence type="ECO:0000256" key="3">
    <source>
        <dbReference type="ARBA" id="ARBA00022723"/>
    </source>
</evidence>
<dbReference type="GO" id="GO:0019243">
    <property type="term" value="P:methylglyoxal catabolic process to D-lactate via S-lactoyl-glutathione"/>
    <property type="evidence" value="ECO:0007669"/>
    <property type="project" value="InterPro"/>
</dbReference>
<dbReference type="PIRSF" id="PIRSF005457">
    <property type="entry name" value="Glx"/>
    <property type="match status" value="1"/>
</dbReference>
<dbReference type="SMART" id="SM00849">
    <property type="entry name" value="Lactamase_B"/>
    <property type="match status" value="1"/>
</dbReference>
<comment type="caution">
    <text evidence="7">The sequence shown here is derived from an EMBL/GenBank/DDBJ whole genome shotgun (WGS) entry which is preliminary data.</text>
</comment>
<accession>A0A9N8EV00</accession>
<dbReference type="InterPro" id="IPR001279">
    <property type="entry name" value="Metallo-B-lactamas"/>
</dbReference>
<comment type="similarity">
    <text evidence="2">Belongs to the metallo-beta-lactamase superfamily. Glyoxalase II family.</text>
</comment>
<keyword evidence="5" id="KW-0862">Zinc</keyword>
<dbReference type="InterPro" id="IPR050110">
    <property type="entry name" value="Glyoxalase_II_hydrolase"/>
</dbReference>
<evidence type="ECO:0000256" key="5">
    <source>
        <dbReference type="ARBA" id="ARBA00022833"/>
    </source>
</evidence>
<keyword evidence="3" id="KW-0479">Metal-binding</keyword>
<dbReference type="OrthoDB" id="515692at2759"/>
<dbReference type="PANTHER" id="PTHR43705">
    <property type="entry name" value="HYDROXYACYLGLUTATHIONE HYDROLASE"/>
    <property type="match status" value="1"/>
</dbReference>